<keyword evidence="9 16" id="KW-0472">Membrane</keyword>
<dbReference type="PANTHER" id="PTHR36570:SF1">
    <property type="entry name" value="PROTEIN-DISULFIDE OXIDOREDUCTASE DSBI"/>
    <property type="match status" value="1"/>
</dbReference>
<evidence type="ECO:0000256" key="5">
    <source>
        <dbReference type="ARBA" id="ARBA00022692"/>
    </source>
</evidence>
<organism evidence="17 18">
    <name type="scientific">Shewanella vaxholmensis</name>
    <dbReference type="NCBI Taxonomy" id="3063535"/>
    <lineage>
        <taxon>Bacteria</taxon>
        <taxon>Pseudomonadati</taxon>
        <taxon>Pseudomonadota</taxon>
        <taxon>Gammaproteobacteria</taxon>
        <taxon>Alteromonadales</taxon>
        <taxon>Shewanellaceae</taxon>
        <taxon>Shewanella</taxon>
    </lineage>
</organism>
<feature type="transmembrane region" description="Helical" evidence="16">
    <location>
        <begin position="60"/>
        <end position="77"/>
    </location>
</feature>
<dbReference type="SUPFAM" id="SSF158442">
    <property type="entry name" value="DsbB-like"/>
    <property type="match status" value="1"/>
</dbReference>
<dbReference type="Gene3D" id="1.20.1550.10">
    <property type="entry name" value="DsbB-like"/>
    <property type="match status" value="1"/>
</dbReference>
<dbReference type="PANTHER" id="PTHR36570">
    <property type="entry name" value="DISULFIDE BOND FORMATION PROTEIN B"/>
    <property type="match status" value="1"/>
</dbReference>
<evidence type="ECO:0000256" key="16">
    <source>
        <dbReference type="SAM" id="Phobius"/>
    </source>
</evidence>
<feature type="transmembrane region" description="Helical" evidence="16">
    <location>
        <begin position="27"/>
        <end position="48"/>
    </location>
</feature>
<evidence type="ECO:0000256" key="12">
    <source>
        <dbReference type="ARBA" id="ARBA00037310"/>
    </source>
</evidence>
<evidence type="ECO:0000256" key="14">
    <source>
        <dbReference type="ARBA" id="ARBA00038526"/>
    </source>
</evidence>
<evidence type="ECO:0000256" key="6">
    <source>
        <dbReference type="ARBA" id="ARBA00022982"/>
    </source>
</evidence>
<name>A0ABU9UP80_9GAMM</name>
<keyword evidence="5 16" id="KW-0812">Transmembrane</keyword>
<keyword evidence="10" id="KW-1015">Disulfide bond</keyword>
<keyword evidence="11" id="KW-0676">Redox-active center</keyword>
<comment type="subunit">
    <text evidence="14">Interacts with DsbL.</text>
</comment>
<comment type="similarity">
    <text evidence="13">Belongs to the DsbB family. DsbI subfamily.</text>
</comment>
<evidence type="ECO:0000256" key="4">
    <source>
        <dbReference type="ARBA" id="ARBA00022519"/>
    </source>
</evidence>
<comment type="function">
    <text evidence="12">Required for disulfide bond formation in some proteins. Part of a redox system composed of DsbI and DsbL that mediates formation of an essential disulfide bond in AssT.</text>
</comment>
<comment type="caution">
    <text evidence="17">The sequence shown here is derived from an EMBL/GenBank/DDBJ whole genome shotgun (WGS) entry which is preliminary data.</text>
</comment>
<evidence type="ECO:0000256" key="7">
    <source>
        <dbReference type="ARBA" id="ARBA00022989"/>
    </source>
</evidence>
<dbReference type="InterPro" id="IPR023380">
    <property type="entry name" value="DsbB-like_sf"/>
</dbReference>
<evidence type="ECO:0000256" key="3">
    <source>
        <dbReference type="ARBA" id="ARBA00022475"/>
    </source>
</evidence>
<evidence type="ECO:0000313" key="18">
    <source>
        <dbReference type="Proteomes" id="UP001489333"/>
    </source>
</evidence>
<keyword evidence="4" id="KW-0997">Cell inner membrane</keyword>
<gene>
    <name evidence="17" type="ORF">AAGS29_04780</name>
</gene>
<evidence type="ECO:0000313" key="17">
    <source>
        <dbReference type="EMBL" id="MEM6247927.1"/>
    </source>
</evidence>
<evidence type="ECO:0000256" key="13">
    <source>
        <dbReference type="ARBA" id="ARBA00038060"/>
    </source>
</evidence>
<reference evidence="17 18" key="1">
    <citation type="submission" date="2024-04" db="EMBL/GenBank/DDBJ databases">
        <title>Novel Shewanella species isolated from Baltic Sea sediments.</title>
        <authorList>
            <person name="Martin-Rodriguez A.J."/>
            <person name="Fernandez-Juarez V."/>
            <person name="Valeriano V.D."/>
            <person name="Mihindukulasooriya I."/>
            <person name="Ceresnova L."/>
            <person name="Joffre E."/>
            <person name="Jensie-Markopoulos S."/>
            <person name="Moore E.R.B."/>
            <person name="Sjoling A."/>
        </authorList>
    </citation>
    <scope>NUCLEOTIDE SEQUENCE [LARGE SCALE GENOMIC DNA]</scope>
    <source>
        <strain evidence="17 18">VAX-SP0-0CM-1</strain>
    </source>
</reference>
<keyword evidence="7 16" id="KW-1133">Transmembrane helix</keyword>
<protein>
    <recommendedName>
        <fullName evidence="15">Putative protein-disulfide oxidoreductase DsbI</fullName>
    </recommendedName>
</protein>
<dbReference type="Proteomes" id="UP001489333">
    <property type="component" value="Unassembled WGS sequence"/>
</dbReference>
<sequence>MTVFNSLIKDFTQAPVPTLARWQEGRVLWAVMLFAAVFLLLSAMGYFQVFLGMAPCELCVYIRFSQCCIVIAGAIILINPRNHILKAIGVVLAVYAVAQGMDWSIKLMHIHDAAHLVVDESMDFFAEAGSAAGSACSTEPRFPLGLPLDKWLPFEFAPTGGCGEDDWSLLGMNMAHYCIIAYTVFAIGLTAAIVGWLAVLLGHKSAKSRI</sequence>
<evidence type="ECO:0000256" key="11">
    <source>
        <dbReference type="ARBA" id="ARBA00023284"/>
    </source>
</evidence>
<evidence type="ECO:0000256" key="9">
    <source>
        <dbReference type="ARBA" id="ARBA00023136"/>
    </source>
</evidence>
<dbReference type="Pfam" id="PF02600">
    <property type="entry name" value="DsbB"/>
    <property type="match status" value="1"/>
</dbReference>
<dbReference type="EMBL" id="JBCHKU010000004">
    <property type="protein sequence ID" value="MEM6247927.1"/>
    <property type="molecule type" value="Genomic_DNA"/>
</dbReference>
<dbReference type="InterPro" id="IPR003752">
    <property type="entry name" value="DiS_bond_form_DsbB/BdbC"/>
</dbReference>
<evidence type="ECO:0000256" key="10">
    <source>
        <dbReference type="ARBA" id="ARBA00023157"/>
    </source>
</evidence>
<feature type="transmembrane region" description="Helical" evidence="16">
    <location>
        <begin position="84"/>
        <end position="101"/>
    </location>
</feature>
<feature type="transmembrane region" description="Helical" evidence="16">
    <location>
        <begin position="174"/>
        <end position="201"/>
    </location>
</feature>
<evidence type="ECO:0000256" key="1">
    <source>
        <dbReference type="ARBA" id="ARBA00004429"/>
    </source>
</evidence>
<evidence type="ECO:0000256" key="15">
    <source>
        <dbReference type="ARBA" id="ARBA00039389"/>
    </source>
</evidence>
<dbReference type="InterPro" id="IPR050183">
    <property type="entry name" value="DsbB"/>
</dbReference>
<keyword evidence="8" id="KW-0560">Oxidoreductase</keyword>
<accession>A0ABU9UP80</accession>
<dbReference type="RefSeq" id="WP_311905455.1">
    <property type="nucleotide sequence ID" value="NZ_JAUOEV010000004.1"/>
</dbReference>
<keyword evidence="18" id="KW-1185">Reference proteome</keyword>
<proteinExistence type="inferred from homology"/>
<evidence type="ECO:0000256" key="8">
    <source>
        <dbReference type="ARBA" id="ARBA00023002"/>
    </source>
</evidence>
<keyword evidence="3" id="KW-1003">Cell membrane</keyword>
<keyword evidence="6" id="KW-0249">Electron transport</keyword>
<keyword evidence="2" id="KW-0813">Transport</keyword>
<evidence type="ECO:0000256" key="2">
    <source>
        <dbReference type="ARBA" id="ARBA00022448"/>
    </source>
</evidence>
<comment type="subcellular location">
    <subcellularLocation>
        <location evidence="1">Cell inner membrane</location>
        <topology evidence="1">Multi-pass membrane protein</topology>
    </subcellularLocation>
</comment>